<feature type="region of interest" description="Disordered" evidence="1">
    <location>
        <begin position="118"/>
        <end position="145"/>
    </location>
</feature>
<organism evidence="2">
    <name type="scientific">Rhipicephalus appendiculatus</name>
    <name type="common">Brown ear tick</name>
    <dbReference type="NCBI Taxonomy" id="34631"/>
    <lineage>
        <taxon>Eukaryota</taxon>
        <taxon>Metazoa</taxon>
        <taxon>Ecdysozoa</taxon>
        <taxon>Arthropoda</taxon>
        <taxon>Chelicerata</taxon>
        <taxon>Arachnida</taxon>
        <taxon>Acari</taxon>
        <taxon>Parasitiformes</taxon>
        <taxon>Ixodida</taxon>
        <taxon>Ixodoidea</taxon>
        <taxon>Ixodidae</taxon>
        <taxon>Rhipicephalinae</taxon>
        <taxon>Rhipicephalus</taxon>
        <taxon>Rhipicephalus</taxon>
    </lineage>
</organism>
<accession>A0A131ZCG1</accession>
<reference evidence="2" key="1">
    <citation type="journal article" date="2016" name="Ticks Tick Borne Dis.">
        <title>De novo assembly and annotation of the salivary gland transcriptome of Rhipicephalus appendiculatus male and female ticks during blood feeding.</title>
        <authorList>
            <person name="de Castro M.H."/>
            <person name="de Klerk D."/>
            <person name="Pienaar R."/>
            <person name="Latif A.A."/>
            <person name="Rees D.J."/>
            <person name="Mans B.J."/>
        </authorList>
    </citation>
    <scope>NUCLEOTIDE SEQUENCE</scope>
    <source>
        <tissue evidence="2">Salivary glands</tissue>
    </source>
</reference>
<sequence>FPSNTSRSVTRVTTHGNAINITRKGPLTERTTVKPQLGNQQSVHVRKRTRNTTVSSQKASVSHAPLPTTTPNNHQPSIVPRTTSIGTHKGVISHTKEIIVANKTEENVSKGITGIKSAGRAPEKQLPCARQSTSKTVATFPPSPGTILTNVTAHTSTTKIPRNAPVAEDTTVKAHSRSQQSVQVNNVTTNDTLSGRQASILSGPLQRTPSPIPQSRAAQPSSYTASSVPQPNPSVGANGGKTIIGTPCSGAVNRSTASNVKHVASVMINASTTRYITVSQVMPRNESGRSLRITTTTVENQTIQIPEESGSGKSSRRVPATVTSDAFLTALAQNVLLRSLAGVHAASYSTDTFRNVLASLTSKPTLDATGATTVKYHKYGADSLVKNNNDSRPTPVGVQPFLQLRTTTTTTATLIKPDEGRLFNIPGASSSIDAIKSAETSMTTTRAGGPTKPCVVENTQKQMRAARHHAGGQKETEREPSSSGIQTKGKPCRLQPPLPPVLNCRFKCDNQQQVERYEMEKDGTPCHLHMRVKSLIGVCVNGRCQQAANK</sequence>
<feature type="compositionally biased region" description="Polar residues" evidence="1">
    <location>
        <begin position="216"/>
        <end position="235"/>
    </location>
</feature>
<feature type="compositionally biased region" description="Polar residues" evidence="1">
    <location>
        <begin position="51"/>
        <end position="60"/>
    </location>
</feature>
<evidence type="ECO:0000256" key="1">
    <source>
        <dbReference type="SAM" id="MobiDB-lite"/>
    </source>
</evidence>
<feature type="region of interest" description="Disordered" evidence="1">
    <location>
        <begin position="464"/>
        <end position="494"/>
    </location>
</feature>
<name>A0A131ZCG1_RHIAP</name>
<dbReference type="EMBL" id="GEDV01000077">
    <property type="protein sequence ID" value="JAP88480.1"/>
    <property type="molecule type" value="Transcribed_RNA"/>
</dbReference>
<feature type="region of interest" description="Disordered" evidence="1">
    <location>
        <begin position="36"/>
        <end position="78"/>
    </location>
</feature>
<feature type="non-terminal residue" evidence="2">
    <location>
        <position position="550"/>
    </location>
</feature>
<feature type="non-terminal residue" evidence="2">
    <location>
        <position position="1"/>
    </location>
</feature>
<protein>
    <submittedName>
        <fullName evidence="2">7DB family member</fullName>
    </submittedName>
</protein>
<dbReference type="AlphaFoldDB" id="A0A131ZCG1"/>
<evidence type="ECO:0000313" key="2">
    <source>
        <dbReference type="EMBL" id="JAP88480.1"/>
    </source>
</evidence>
<feature type="compositionally biased region" description="Polar residues" evidence="1">
    <location>
        <begin position="67"/>
        <end position="78"/>
    </location>
</feature>
<feature type="compositionally biased region" description="Polar residues" evidence="1">
    <location>
        <begin position="177"/>
        <end position="209"/>
    </location>
</feature>
<feature type="region of interest" description="Disordered" evidence="1">
    <location>
        <begin position="165"/>
        <end position="241"/>
    </location>
</feature>
<proteinExistence type="predicted"/>